<evidence type="ECO:0000313" key="3">
    <source>
        <dbReference type="Proteomes" id="UP000552615"/>
    </source>
</evidence>
<evidence type="ECO:0000313" key="2">
    <source>
        <dbReference type="EMBL" id="NML58936.1"/>
    </source>
</evidence>
<comment type="caution">
    <text evidence="2">The sequence shown here is derived from an EMBL/GenBank/DDBJ whole genome shotgun (WGS) entry which is preliminary data.</text>
</comment>
<dbReference type="EMBL" id="JABBGF010000003">
    <property type="protein sequence ID" value="NML58936.1"/>
    <property type="molecule type" value="Genomic_DNA"/>
</dbReference>
<gene>
    <name evidence="2" type="ORF">HHL20_16475</name>
</gene>
<accession>A0A7Y0A9G7</accession>
<proteinExistence type="predicted"/>
<keyword evidence="1" id="KW-0732">Signal</keyword>
<dbReference type="NCBIfam" id="TIGR04183">
    <property type="entry name" value="Por_Secre_tail"/>
    <property type="match status" value="1"/>
</dbReference>
<name>A0A7Y0A9G7_9FLAO</name>
<keyword evidence="3" id="KW-1185">Reference proteome</keyword>
<evidence type="ECO:0000256" key="1">
    <source>
        <dbReference type="ARBA" id="ARBA00022729"/>
    </source>
</evidence>
<organism evidence="2 3">
    <name type="scientific">Chryseobacterium cheonjiense</name>
    <dbReference type="NCBI Taxonomy" id="2728845"/>
    <lineage>
        <taxon>Bacteria</taxon>
        <taxon>Pseudomonadati</taxon>
        <taxon>Bacteroidota</taxon>
        <taxon>Flavobacteriia</taxon>
        <taxon>Flavobacteriales</taxon>
        <taxon>Weeksellaceae</taxon>
        <taxon>Chryseobacterium group</taxon>
        <taxon>Chryseobacterium</taxon>
    </lineage>
</organism>
<sequence length="250" mass="26444">MLSISLFAQTTIYSENMGNPSTTTAIAANSFQNAAPILYSGTADVRSTTSSTGYIGASGGGNIFFTGTVGTNFIVSGIDTSSYSNIQMSFGQLKTTNAANNELTVEVSTDGNSWDLLSYTRATGAGTSNYILITPTGTIPSTSNLRIRFTNTSSAQWRIDDLKLTGSIGSLAVNESSKVKGLFVKNTLVDSELNFGMTGNVKIYNLSGQVVKTFSVKENEAVDVSDLLKGNYIVTGLVNGKNISQKIIKK</sequence>
<protein>
    <submittedName>
        <fullName evidence="2">T9SS type A sorting domain-containing protein</fullName>
    </submittedName>
</protein>
<reference evidence="2 3" key="1">
    <citation type="submission" date="2020-04" db="EMBL/GenBank/DDBJ databases">
        <title>Chryseobacterium sp. RJ-7-14 sp. nov., isolated from Jeju soil.</title>
        <authorList>
            <person name="Dahal R.H."/>
            <person name="Chaudhary D.K."/>
        </authorList>
    </citation>
    <scope>NUCLEOTIDE SEQUENCE [LARGE SCALE GENOMIC DNA]</scope>
    <source>
        <strain evidence="2 3">RJ-7-14</strain>
    </source>
</reference>
<dbReference type="AlphaFoldDB" id="A0A7Y0A9G7"/>
<dbReference type="Proteomes" id="UP000552615">
    <property type="component" value="Unassembled WGS sequence"/>
</dbReference>
<dbReference type="InterPro" id="IPR026444">
    <property type="entry name" value="Secre_tail"/>
</dbReference>
<dbReference type="Gene3D" id="2.60.120.260">
    <property type="entry name" value="Galactose-binding domain-like"/>
    <property type="match status" value="1"/>
</dbReference>